<dbReference type="PANTHER" id="PTHR33177">
    <property type="entry name" value="PUTATIVE-RELATED"/>
    <property type="match status" value="1"/>
</dbReference>
<dbReference type="Pfam" id="PF24747">
    <property type="entry name" value="Zn-ribbon_GIR1"/>
    <property type="match status" value="1"/>
</dbReference>
<feature type="region of interest" description="Disordered" evidence="1">
    <location>
        <begin position="84"/>
        <end position="119"/>
    </location>
</feature>
<reference evidence="3 4" key="1">
    <citation type="submission" date="2024-05" db="EMBL/GenBank/DDBJ databases">
        <title>Haplotype-resolved chromosome-level genome assembly of Huyou (Citrus changshanensis).</title>
        <authorList>
            <person name="Miao C."/>
            <person name="Chen W."/>
            <person name="Wu Y."/>
            <person name="Wang L."/>
            <person name="Zhao S."/>
            <person name="Grierson D."/>
            <person name="Xu C."/>
            <person name="Chen K."/>
        </authorList>
    </citation>
    <scope>NUCLEOTIDE SEQUENCE [LARGE SCALE GENOMIC DNA]</scope>
    <source>
        <strain evidence="3">01-14</strain>
        <tissue evidence="3">Leaf</tissue>
    </source>
</reference>
<dbReference type="InterPro" id="IPR055281">
    <property type="entry name" value="GIR1-2/SIED1"/>
</dbReference>
<organism evidence="3 4">
    <name type="scientific">Citrus x changshan-huyou</name>
    <dbReference type="NCBI Taxonomy" id="2935761"/>
    <lineage>
        <taxon>Eukaryota</taxon>
        <taxon>Viridiplantae</taxon>
        <taxon>Streptophyta</taxon>
        <taxon>Embryophyta</taxon>
        <taxon>Tracheophyta</taxon>
        <taxon>Spermatophyta</taxon>
        <taxon>Magnoliopsida</taxon>
        <taxon>eudicotyledons</taxon>
        <taxon>Gunneridae</taxon>
        <taxon>Pentapetalae</taxon>
        <taxon>rosids</taxon>
        <taxon>malvids</taxon>
        <taxon>Sapindales</taxon>
        <taxon>Rutaceae</taxon>
        <taxon>Aurantioideae</taxon>
        <taxon>Citrus</taxon>
    </lineage>
</organism>
<feature type="compositionally biased region" description="Low complexity" evidence="1">
    <location>
        <begin position="102"/>
        <end position="112"/>
    </location>
</feature>
<protein>
    <recommendedName>
        <fullName evidence="2">GIR1-like zinc ribbon domain-containing protein</fullName>
    </recommendedName>
</protein>
<dbReference type="Proteomes" id="UP001428341">
    <property type="component" value="Unassembled WGS sequence"/>
</dbReference>
<keyword evidence="4" id="KW-1185">Reference proteome</keyword>
<comment type="caution">
    <text evidence="3">The sequence shown here is derived from an EMBL/GenBank/DDBJ whole genome shotgun (WGS) entry which is preliminary data.</text>
</comment>
<feature type="domain" description="GIR1-like zinc ribbon" evidence="2">
    <location>
        <begin position="144"/>
        <end position="177"/>
    </location>
</feature>
<dbReference type="EMBL" id="JBCGBO010000007">
    <property type="protein sequence ID" value="KAK9187463.1"/>
    <property type="molecule type" value="Genomic_DNA"/>
</dbReference>
<gene>
    <name evidence="3" type="ORF">WN944_018858</name>
</gene>
<sequence length="189" mass="20889">MASHSRNSSQNREHSYENGVDTDVAKRIIEGLNEIELTIDQLRQEFHKSLDLNQTVSDSALIEEGCLMEETKVTEMEAGDGQIGNIDLNLSLSPPNGKPNGQESSNQSENSSPKSQRSCMSLDLNVSAQEDQESTNPRHANLPSLILMGCTHCYIYVMVSEADPKCPKCSSSVLLDMFRESPAKKSRKN</sequence>
<dbReference type="AlphaFoldDB" id="A0AAP0LU58"/>
<evidence type="ECO:0000259" key="2">
    <source>
        <dbReference type="Pfam" id="PF24747"/>
    </source>
</evidence>
<evidence type="ECO:0000313" key="3">
    <source>
        <dbReference type="EMBL" id="KAK9187463.1"/>
    </source>
</evidence>
<name>A0AAP0LU58_9ROSI</name>
<dbReference type="PANTHER" id="PTHR33177:SF77">
    <property type="entry name" value="LITAF DOMAIN-CONTAINING PROTEIN"/>
    <property type="match status" value="1"/>
</dbReference>
<accession>A0AAP0LU58</accession>
<evidence type="ECO:0000256" key="1">
    <source>
        <dbReference type="SAM" id="MobiDB-lite"/>
    </source>
</evidence>
<proteinExistence type="predicted"/>
<evidence type="ECO:0000313" key="4">
    <source>
        <dbReference type="Proteomes" id="UP001428341"/>
    </source>
</evidence>
<dbReference type="InterPro" id="IPR056440">
    <property type="entry name" value="Zn-ribbon_GIR1"/>
</dbReference>